<feature type="transmembrane region" description="Helical" evidence="7">
    <location>
        <begin position="147"/>
        <end position="168"/>
    </location>
</feature>
<dbReference type="Pfam" id="PF00664">
    <property type="entry name" value="ABC_membrane"/>
    <property type="match status" value="1"/>
</dbReference>
<comment type="subcellular location">
    <subcellularLocation>
        <location evidence="1">Cell membrane</location>
        <topology evidence="1">Multi-pass membrane protein</topology>
    </subcellularLocation>
</comment>
<evidence type="ECO:0000313" key="10">
    <source>
        <dbReference type="EMBL" id="KKR91734.1"/>
    </source>
</evidence>
<dbReference type="PANTHER" id="PTHR43394:SF1">
    <property type="entry name" value="ATP-BINDING CASSETTE SUB-FAMILY B MEMBER 10, MITOCHONDRIAL"/>
    <property type="match status" value="1"/>
</dbReference>
<organism evidence="10 11">
    <name type="scientific">Candidatus Falkowbacteria bacterium GW2011_GWA2_41_14</name>
    <dbReference type="NCBI Taxonomy" id="1618635"/>
    <lineage>
        <taxon>Bacteria</taxon>
        <taxon>Candidatus Falkowiibacteriota</taxon>
    </lineage>
</organism>
<dbReference type="FunFam" id="3.40.50.300:FF:000218">
    <property type="entry name" value="Multidrug ABC transporter ATP-binding protein"/>
    <property type="match status" value="1"/>
</dbReference>
<dbReference type="AlphaFoldDB" id="A0A0G0USJ8"/>
<evidence type="ECO:0000259" key="9">
    <source>
        <dbReference type="PROSITE" id="PS50929"/>
    </source>
</evidence>
<dbReference type="Gene3D" id="3.40.50.300">
    <property type="entry name" value="P-loop containing nucleotide triphosphate hydrolases"/>
    <property type="match status" value="1"/>
</dbReference>
<dbReference type="InterPro" id="IPR011527">
    <property type="entry name" value="ABC1_TM_dom"/>
</dbReference>
<dbReference type="GO" id="GO:0005886">
    <property type="term" value="C:plasma membrane"/>
    <property type="evidence" value="ECO:0007669"/>
    <property type="project" value="UniProtKB-SubCell"/>
</dbReference>
<dbReference type="InterPro" id="IPR003593">
    <property type="entry name" value="AAA+_ATPase"/>
</dbReference>
<keyword evidence="4" id="KW-0067">ATP-binding</keyword>
<sequence>MNLKLDKQPINMRQFWLRLWRLIAPSHQQIINLFVLILIAEGFQFVGPYLFKRIIDLLAVFKVEDISKVIILIILILLTDLVANLIDYFSDKKIFVITVEAEKYLSINAQRKMVSLGLSYHEKENTGNKIFKIQRGIDKIVSLLENFFWEVGPTIIQTVLTAIILYFFDWRFGLIFTLFAPIFVYLTAKLNKKIAPLRMSRHDMYEKAAGKMAETIININTVKSFVQEEREVREFKKIKQDTRRIALLEFFKLLKFNYGRTAVITAGRVSIILFGVYLVWSGGLTIGSLVFIITISEKALISLFRISRLYDRIMDSSEAINRLYILANQQPDIANPAQGLKVNAIAGKIEFKDVIFAYKGSNLKVLNKVNFKINSGCITALVGPSGGGKTTVARLIYRHYDPASGHILLDNKDLKSYDLSSFRKFLAIVPQEVEIFNASVTDNISYANPAVGAQAIAAAARMANAEEFIDKLKSGYETLVGERGIKLSGGQRQRLGIARAVLANPRILIFDEATSNLDSKSEKLIQEALEKIRKDRTVIIIAHRLSTIKMADKIIVLEDGQVAEQGSHFELANLDGGLYSELLKLQRLGDVE</sequence>
<feature type="transmembrane region" description="Helical" evidence="7">
    <location>
        <begin position="174"/>
        <end position="191"/>
    </location>
</feature>
<dbReference type="SMART" id="SM00382">
    <property type="entry name" value="AAA"/>
    <property type="match status" value="1"/>
</dbReference>
<dbReference type="EMBL" id="LCAP01000002">
    <property type="protein sequence ID" value="KKR91734.1"/>
    <property type="molecule type" value="Genomic_DNA"/>
</dbReference>
<dbReference type="Pfam" id="PF00005">
    <property type="entry name" value="ABC_tran"/>
    <property type="match status" value="1"/>
</dbReference>
<dbReference type="PROSITE" id="PS50893">
    <property type="entry name" value="ABC_TRANSPORTER_2"/>
    <property type="match status" value="1"/>
</dbReference>
<dbReference type="PANTHER" id="PTHR43394">
    <property type="entry name" value="ATP-DEPENDENT PERMEASE MDL1, MITOCHONDRIAL"/>
    <property type="match status" value="1"/>
</dbReference>
<protein>
    <submittedName>
        <fullName evidence="10">ABC transporter related protein</fullName>
    </submittedName>
</protein>
<keyword evidence="3" id="KW-0547">Nucleotide-binding</keyword>
<feature type="transmembrane region" description="Helical" evidence="7">
    <location>
        <begin position="66"/>
        <end position="86"/>
    </location>
</feature>
<dbReference type="PROSITE" id="PS00211">
    <property type="entry name" value="ABC_TRANSPORTER_1"/>
    <property type="match status" value="1"/>
</dbReference>
<evidence type="ECO:0000256" key="7">
    <source>
        <dbReference type="SAM" id="Phobius"/>
    </source>
</evidence>
<comment type="caution">
    <text evidence="10">The sequence shown here is derived from an EMBL/GenBank/DDBJ whole genome shotgun (WGS) entry which is preliminary data.</text>
</comment>
<evidence type="ECO:0000313" key="11">
    <source>
        <dbReference type="Proteomes" id="UP000034190"/>
    </source>
</evidence>
<proteinExistence type="predicted"/>
<accession>A0A0G0USJ8</accession>
<evidence type="ECO:0000256" key="4">
    <source>
        <dbReference type="ARBA" id="ARBA00022840"/>
    </source>
</evidence>
<dbReference type="InterPro" id="IPR027417">
    <property type="entry name" value="P-loop_NTPase"/>
</dbReference>
<dbReference type="InterPro" id="IPR017871">
    <property type="entry name" value="ABC_transporter-like_CS"/>
</dbReference>
<evidence type="ECO:0000259" key="8">
    <source>
        <dbReference type="PROSITE" id="PS50893"/>
    </source>
</evidence>
<feature type="domain" description="ABC transmembrane type-1" evidence="9">
    <location>
        <begin position="33"/>
        <end position="315"/>
    </location>
</feature>
<dbReference type="SUPFAM" id="SSF90123">
    <property type="entry name" value="ABC transporter transmembrane region"/>
    <property type="match status" value="1"/>
</dbReference>
<keyword evidence="6 7" id="KW-0472">Membrane</keyword>
<dbReference type="GO" id="GO:0015421">
    <property type="term" value="F:ABC-type oligopeptide transporter activity"/>
    <property type="evidence" value="ECO:0007669"/>
    <property type="project" value="TreeGrafter"/>
</dbReference>
<evidence type="ECO:0000256" key="6">
    <source>
        <dbReference type="ARBA" id="ARBA00023136"/>
    </source>
</evidence>
<keyword evidence="5 7" id="KW-1133">Transmembrane helix</keyword>
<feature type="transmembrane region" description="Helical" evidence="7">
    <location>
        <begin position="30"/>
        <end position="51"/>
    </location>
</feature>
<dbReference type="GO" id="GO:0016887">
    <property type="term" value="F:ATP hydrolysis activity"/>
    <property type="evidence" value="ECO:0007669"/>
    <property type="project" value="InterPro"/>
</dbReference>
<dbReference type="Proteomes" id="UP000034190">
    <property type="component" value="Unassembled WGS sequence"/>
</dbReference>
<reference evidence="10 11" key="1">
    <citation type="journal article" date="2015" name="Nature">
        <title>rRNA introns, odd ribosomes, and small enigmatic genomes across a large radiation of phyla.</title>
        <authorList>
            <person name="Brown C.T."/>
            <person name="Hug L.A."/>
            <person name="Thomas B.C."/>
            <person name="Sharon I."/>
            <person name="Castelle C.J."/>
            <person name="Singh A."/>
            <person name="Wilkins M.J."/>
            <person name="Williams K.H."/>
            <person name="Banfield J.F."/>
        </authorList>
    </citation>
    <scope>NUCLEOTIDE SEQUENCE [LARGE SCALE GENOMIC DNA]</scope>
</reference>
<dbReference type="InterPro" id="IPR036640">
    <property type="entry name" value="ABC1_TM_sf"/>
</dbReference>
<evidence type="ECO:0000256" key="3">
    <source>
        <dbReference type="ARBA" id="ARBA00022741"/>
    </source>
</evidence>
<evidence type="ECO:0000256" key="1">
    <source>
        <dbReference type="ARBA" id="ARBA00004651"/>
    </source>
</evidence>
<dbReference type="SUPFAM" id="SSF52540">
    <property type="entry name" value="P-loop containing nucleoside triphosphate hydrolases"/>
    <property type="match status" value="1"/>
</dbReference>
<gene>
    <name evidence="10" type="ORF">UU43_C0002G0043</name>
</gene>
<dbReference type="PROSITE" id="PS50929">
    <property type="entry name" value="ABC_TM1F"/>
    <property type="match status" value="1"/>
</dbReference>
<keyword evidence="2 7" id="KW-0812">Transmembrane</keyword>
<dbReference type="GO" id="GO:0005524">
    <property type="term" value="F:ATP binding"/>
    <property type="evidence" value="ECO:0007669"/>
    <property type="project" value="UniProtKB-KW"/>
</dbReference>
<dbReference type="Gene3D" id="1.20.1560.10">
    <property type="entry name" value="ABC transporter type 1, transmembrane domain"/>
    <property type="match status" value="1"/>
</dbReference>
<evidence type="ECO:0000256" key="2">
    <source>
        <dbReference type="ARBA" id="ARBA00022692"/>
    </source>
</evidence>
<evidence type="ECO:0000256" key="5">
    <source>
        <dbReference type="ARBA" id="ARBA00022989"/>
    </source>
</evidence>
<feature type="domain" description="ABC transporter" evidence="8">
    <location>
        <begin position="349"/>
        <end position="584"/>
    </location>
</feature>
<dbReference type="InterPro" id="IPR039421">
    <property type="entry name" value="Type_1_exporter"/>
</dbReference>
<name>A0A0G0USJ8_9BACT</name>
<dbReference type="InterPro" id="IPR003439">
    <property type="entry name" value="ABC_transporter-like_ATP-bd"/>
</dbReference>